<evidence type="ECO:0008006" key="4">
    <source>
        <dbReference type="Google" id="ProtNLM"/>
    </source>
</evidence>
<protein>
    <recommendedName>
        <fullName evidence="4">Glycosyl hydrolases family 43</fullName>
    </recommendedName>
</protein>
<keyword evidence="1" id="KW-0732">Signal</keyword>
<evidence type="ECO:0000313" key="2">
    <source>
        <dbReference type="EMBL" id="SEL52747.1"/>
    </source>
</evidence>
<dbReference type="OrthoDB" id="7042075at2"/>
<name>A0A1H7QZM2_9HYPH</name>
<reference evidence="3" key="1">
    <citation type="submission" date="2016-10" db="EMBL/GenBank/DDBJ databases">
        <authorList>
            <person name="Varghese N."/>
            <person name="Submissions S."/>
        </authorList>
    </citation>
    <scope>NUCLEOTIDE SEQUENCE [LARGE SCALE GENOMIC DNA]</scope>
    <source>
        <strain evidence="3">LMG 26383,CCUG 61248,R- 45681</strain>
    </source>
</reference>
<dbReference type="RefSeq" id="WP_091834943.1">
    <property type="nucleotide sequence ID" value="NZ_FOAN01000004.1"/>
</dbReference>
<dbReference type="Proteomes" id="UP000199664">
    <property type="component" value="Unassembled WGS sequence"/>
</dbReference>
<dbReference type="AlphaFoldDB" id="A0A1H7QZM2"/>
<dbReference type="InterPro" id="IPR023296">
    <property type="entry name" value="Glyco_hydro_beta-prop_sf"/>
</dbReference>
<dbReference type="Gene3D" id="2.115.10.20">
    <property type="entry name" value="Glycosyl hydrolase domain, family 43"/>
    <property type="match status" value="1"/>
</dbReference>
<gene>
    <name evidence="2" type="ORF">SAMN04515666_104173</name>
</gene>
<sequence>MRTLRSAFAWLPAAVLAVTIPVAGLAQQAPGLKGPGYRLEIAPDAKEETVVSWARERCEEWDLPDAPLRAFRNGKGEVVAFASHYRSRPLIGANLGAIRKSCAVSFEAKSSADPSQFSDKSWIAATWTGDGRNIEALVHAEYHADKHPGACRFKDAMSCWYNVVTAAHSSDGGLSFKTDEPRPLVAAPGFPQEVGQGRHRGFFNPSNIVQKDGAWYALIMTTGGEGQKNGVCLFRSTDIKDPTSWRAYDGQDFTIRAVDPYRDDLSQARPCQTLKPLPTNVGSLTRHEPSGKWLALLHLGPDPSQNIAGGRVAYSWSDDLIRWSPLQTLMVQPTMWSKNCSDRLRYGYGALADPASRSRNFETTGDEAYLFMTRMKVADCKLGPDRDLVRLKVQFVKEGS</sequence>
<keyword evidence="3" id="KW-1185">Reference proteome</keyword>
<dbReference type="EMBL" id="FOAN01000004">
    <property type="protein sequence ID" value="SEL52747.1"/>
    <property type="molecule type" value="Genomic_DNA"/>
</dbReference>
<organism evidence="2 3">
    <name type="scientific">Bosea lupini</name>
    <dbReference type="NCBI Taxonomy" id="1036779"/>
    <lineage>
        <taxon>Bacteria</taxon>
        <taxon>Pseudomonadati</taxon>
        <taxon>Pseudomonadota</taxon>
        <taxon>Alphaproteobacteria</taxon>
        <taxon>Hyphomicrobiales</taxon>
        <taxon>Boseaceae</taxon>
        <taxon>Bosea</taxon>
    </lineage>
</organism>
<accession>A0A1H7QZM2</accession>
<dbReference type="STRING" id="1036779.SAMN04515666_104173"/>
<evidence type="ECO:0000256" key="1">
    <source>
        <dbReference type="SAM" id="SignalP"/>
    </source>
</evidence>
<evidence type="ECO:0000313" key="3">
    <source>
        <dbReference type="Proteomes" id="UP000199664"/>
    </source>
</evidence>
<dbReference type="SUPFAM" id="SSF75005">
    <property type="entry name" value="Arabinanase/levansucrase/invertase"/>
    <property type="match status" value="1"/>
</dbReference>
<feature type="signal peptide" evidence="1">
    <location>
        <begin position="1"/>
        <end position="28"/>
    </location>
</feature>
<proteinExistence type="predicted"/>
<feature type="chain" id="PRO_5011680081" description="Glycosyl hydrolases family 43" evidence="1">
    <location>
        <begin position="29"/>
        <end position="400"/>
    </location>
</feature>